<dbReference type="EMBL" id="BATA01000046">
    <property type="protein sequence ID" value="GAD53073.1"/>
    <property type="molecule type" value="Genomic_DNA"/>
</dbReference>
<evidence type="ECO:0000313" key="2">
    <source>
        <dbReference type="EMBL" id="GAD53073.1"/>
    </source>
</evidence>
<proteinExistence type="predicted"/>
<dbReference type="AlphaFoldDB" id="U3AE74"/>
<name>U3AE74_9EURY</name>
<protein>
    <submittedName>
        <fullName evidence="2">Uncharacterized protein</fullName>
    </submittedName>
</protein>
<evidence type="ECO:0000256" key="1">
    <source>
        <dbReference type="SAM" id="MobiDB-lite"/>
    </source>
</evidence>
<accession>U3AE74</accession>
<dbReference type="Proteomes" id="UP000016986">
    <property type="component" value="Unassembled WGS sequence"/>
</dbReference>
<keyword evidence="3" id="KW-1185">Reference proteome</keyword>
<feature type="compositionally biased region" description="Basic and acidic residues" evidence="1">
    <location>
        <begin position="1"/>
        <end position="10"/>
    </location>
</feature>
<evidence type="ECO:0000313" key="3">
    <source>
        <dbReference type="Proteomes" id="UP000016986"/>
    </source>
</evidence>
<comment type="caution">
    <text evidence="2">The sequence shown here is derived from an EMBL/GenBank/DDBJ whole genome shotgun (WGS) entry which is preliminary data.</text>
</comment>
<reference evidence="2 3" key="1">
    <citation type="submission" date="2013-09" db="EMBL/GenBank/DDBJ databases">
        <title>Whole genome sequencing of Halarchaeum acidiphilum strain MH1-52-1.</title>
        <authorList>
            <person name="Shimane Y."/>
            <person name="Minegishi H."/>
            <person name="Nishi S."/>
            <person name="Echigo A."/>
            <person name="Shuto A."/>
            <person name="Konishi M."/>
            <person name="Ito T."/>
            <person name="Ohkuma M."/>
            <person name="Ohta Y."/>
            <person name="Nagano Y."/>
            <person name="Tsubouchi T."/>
            <person name="Mori K."/>
            <person name="Usui K."/>
            <person name="Kamekura M."/>
            <person name="Usami R."/>
            <person name="Takaki Y."/>
            <person name="Hatada Y."/>
        </authorList>
    </citation>
    <scope>NUCLEOTIDE SEQUENCE [LARGE SCALE GENOMIC DNA]</scope>
    <source>
        <strain evidence="2 3">JCM 16109</strain>
    </source>
</reference>
<organism evidence="2 3">
    <name type="scientific">Halarchaeum acidiphilum MH1-52-1</name>
    <dbReference type="NCBI Taxonomy" id="1261545"/>
    <lineage>
        <taxon>Archaea</taxon>
        <taxon>Methanobacteriati</taxon>
        <taxon>Methanobacteriota</taxon>
        <taxon>Stenosarchaea group</taxon>
        <taxon>Halobacteria</taxon>
        <taxon>Halobacteriales</taxon>
        <taxon>Halobacteriaceae</taxon>
    </lineage>
</organism>
<feature type="region of interest" description="Disordered" evidence="1">
    <location>
        <begin position="1"/>
        <end position="38"/>
    </location>
</feature>
<gene>
    <name evidence="2" type="ORF">MBEHAL_1833</name>
</gene>
<sequence length="71" mass="7157">MGRTVVERCGSDGVPSAGANGVSGPSVTTAAKGRDGNATGFRVRDVVRGSRERSALVITKAAVRLSNDLAA</sequence>